<keyword evidence="7 13" id="KW-0653">Protein transport</keyword>
<dbReference type="InterPro" id="IPR004565">
    <property type="entry name" value="OM_lipoprot_LolB"/>
</dbReference>
<evidence type="ECO:0000256" key="12">
    <source>
        <dbReference type="ARBA" id="ARBA00023288"/>
    </source>
</evidence>
<evidence type="ECO:0000256" key="9">
    <source>
        <dbReference type="ARBA" id="ARBA00023139"/>
    </source>
</evidence>
<evidence type="ECO:0000256" key="2">
    <source>
        <dbReference type="ARBA" id="ARBA00009696"/>
    </source>
</evidence>
<comment type="subunit">
    <text evidence="3 13">Monomer.</text>
</comment>
<keyword evidence="8 13" id="KW-0472">Membrane</keyword>
<evidence type="ECO:0000313" key="14">
    <source>
        <dbReference type="EMBL" id="KAA2284155.1"/>
    </source>
</evidence>
<dbReference type="RefSeq" id="WP_149861160.1">
    <property type="nucleotide sequence ID" value="NZ_VUOD01000009.1"/>
</dbReference>
<name>A0A5B2Z8F9_9GAMM</name>
<accession>A0A5B2Z8F9</accession>
<keyword evidence="5 13" id="KW-0813">Transport</keyword>
<dbReference type="CDD" id="cd16326">
    <property type="entry name" value="LolB"/>
    <property type="match status" value="1"/>
</dbReference>
<keyword evidence="12 13" id="KW-0449">Lipoprotein</keyword>
<keyword evidence="9 13" id="KW-0564">Palmitate</keyword>
<protein>
    <recommendedName>
        <fullName evidence="4 13">Outer-membrane lipoprotein LolB</fullName>
    </recommendedName>
</protein>
<gene>
    <name evidence="13 14" type="primary">lolB</name>
    <name evidence="14" type="ORF">F0415_10425</name>
</gene>
<evidence type="ECO:0000256" key="4">
    <source>
        <dbReference type="ARBA" id="ARBA00016202"/>
    </source>
</evidence>
<reference evidence="14 15" key="2">
    <citation type="submission" date="2019-09" db="EMBL/GenBank/DDBJ databases">
        <authorList>
            <person name="Mazur A."/>
        </authorList>
    </citation>
    <scope>NUCLEOTIDE SEQUENCE [LARGE SCALE GENOMIC DNA]</scope>
    <source>
        <strain evidence="14 15">3729k</strain>
    </source>
</reference>
<keyword evidence="11 13" id="KW-0998">Cell outer membrane</keyword>
<dbReference type="HAMAP" id="MF_00233">
    <property type="entry name" value="LolB"/>
    <property type="match status" value="1"/>
</dbReference>
<evidence type="ECO:0000256" key="8">
    <source>
        <dbReference type="ARBA" id="ARBA00023136"/>
    </source>
</evidence>
<organism evidence="14 15">
    <name type="scientific">Arenimonas fontis</name>
    <dbReference type="NCBI Taxonomy" id="2608255"/>
    <lineage>
        <taxon>Bacteria</taxon>
        <taxon>Pseudomonadati</taxon>
        <taxon>Pseudomonadota</taxon>
        <taxon>Gammaproteobacteria</taxon>
        <taxon>Lysobacterales</taxon>
        <taxon>Lysobacteraceae</taxon>
        <taxon>Arenimonas</taxon>
    </lineage>
</organism>
<dbReference type="EMBL" id="VUOD01000009">
    <property type="protein sequence ID" value="KAA2284155.1"/>
    <property type="molecule type" value="Genomic_DNA"/>
</dbReference>
<dbReference type="PROSITE" id="PS51257">
    <property type="entry name" value="PROKAR_LIPOPROTEIN"/>
    <property type="match status" value="1"/>
</dbReference>
<evidence type="ECO:0000256" key="11">
    <source>
        <dbReference type="ARBA" id="ARBA00023237"/>
    </source>
</evidence>
<evidence type="ECO:0000256" key="1">
    <source>
        <dbReference type="ARBA" id="ARBA00004459"/>
    </source>
</evidence>
<proteinExistence type="inferred from homology"/>
<evidence type="ECO:0000256" key="13">
    <source>
        <dbReference type="HAMAP-Rule" id="MF_00233"/>
    </source>
</evidence>
<dbReference type="Pfam" id="PF03550">
    <property type="entry name" value="LolB"/>
    <property type="match status" value="1"/>
</dbReference>
<evidence type="ECO:0000256" key="7">
    <source>
        <dbReference type="ARBA" id="ARBA00022927"/>
    </source>
</evidence>
<evidence type="ECO:0000256" key="10">
    <source>
        <dbReference type="ARBA" id="ARBA00023186"/>
    </source>
</evidence>
<reference evidence="14 15" key="1">
    <citation type="submission" date="2019-09" db="EMBL/GenBank/DDBJ databases">
        <title>Arenimonas chukotkensis sp. nov., a bacterium isolated from Chukotka hot spring, Arctic region, Russia.</title>
        <authorList>
            <person name="Zayulina K.S."/>
            <person name="Prokofeva M.I."/>
            <person name="Elcheninov A.G."/>
            <person name="Novikov A."/>
            <person name="Kochetkova T.V."/>
            <person name="Kublanov I.V."/>
        </authorList>
    </citation>
    <scope>NUCLEOTIDE SEQUENCE [LARGE SCALE GENOMIC DNA]</scope>
    <source>
        <strain evidence="14 15">3729k</strain>
    </source>
</reference>
<evidence type="ECO:0000256" key="6">
    <source>
        <dbReference type="ARBA" id="ARBA00022729"/>
    </source>
</evidence>
<keyword evidence="6 13" id="KW-0732">Signal</keyword>
<dbReference type="NCBIfam" id="TIGR00548">
    <property type="entry name" value="lolB"/>
    <property type="match status" value="1"/>
</dbReference>
<sequence length="199" mass="21606">MSRIWAGFLLGLVLAGCASRPARGPEADEAAWLAAQAAREALLAESGDWSFSGRLAVSVAGEGGSGRLDWRQQGDQAEVRLSAPVTRTSWRLLVWPGLARLEGIEGGPQEGPDAERLLHEALGWPIPVGAMADWVRGMRAPGPARIGFGPDGLPAWIEQQGWRIEYRDWDGGEPARPRRVFAERGEARVRLVVDRWGGP</sequence>
<comment type="subcellular location">
    <subcellularLocation>
        <location evidence="1 13">Cell outer membrane</location>
        <topology evidence="1 13">Lipid-anchor</topology>
    </subcellularLocation>
</comment>
<dbReference type="Gene3D" id="2.50.20.10">
    <property type="entry name" value="Lipoprotein localisation LolA/LolB/LppX"/>
    <property type="match status" value="1"/>
</dbReference>
<evidence type="ECO:0000256" key="3">
    <source>
        <dbReference type="ARBA" id="ARBA00011245"/>
    </source>
</evidence>
<dbReference type="GO" id="GO:0044874">
    <property type="term" value="P:lipoprotein localization to outer membrane"/>
    <property type="evidence" value="ECO:0007669"/>
    <property type="project" value="UniProtKB-UniRule"/>
</dbReference>
<comment type="caution">
    <text evidence="14">The sequence shown here is derived from an EMBL/GenBank/DDBJ whole genome shotgun (WGS) entry which is preliminary data.</text>
</comment>
<dbReference type="InterPro" id="IPR029046">
    <property type="entry name" value="LolA/LolB/LppX"/>
</dbReference>
<dbReference type="GO" id="GO:0015031">
    <property type="term" value="P:protein transport"/>
    <property type="evidence" value="ECO:0007669"/>
    <property type="project" value="UniProtKB-KW"/>
</dbReference>
<evidence type="ECO:0000313" key="15">
    <source>
        <dbReference type="Proteomes" id="UP000322165"/>
    </source>
</evidence>
<keyword evidence="10 13" id="KW-0143">Chaperone</keyword>
<dbReference type="GO" id="GO:0009279">
    <property type="term" value="C:cell outer membrane"/>
    <property type="evidence" value="ECO:0007669"/>
    <property type="project" value="UniProtKB-SubCell"/>
</dbReference>
<dbReference type="Proteomes" id="UP000322165">
    <property type="component" value="Unassembled WGS sequence"/>
</dbReference>
<dbReference type="SUPFAM" id="SSF89392">
    <property type="entry name" value="Prokaryotic lipoproteins and lipoprotein localization factors"/>
    <property type="match status" value="1"/>
</dbReference>
<keyword evidence="15" id="KW-1185">Reference proteome</keyword>
<evidence type="ECO:0000256" key="5">
    <source>
        <dbReference type="ARBA" id="ARBA00022448"/>
    </source>
</evidence>
<comment type="similarity">
    <text evidence="2 13">Belongs to the LolB family.</text>
</comment>
<comment type="function">
    <text evidence="13">Plays a critical role in the incorporation of lipoproteins in the outer membrane after they are released by the LolA protein.</text>
</comment>
<dbReference type="AlphaFoldDB" id="A0A5B2Z8F9"/>